<name>A0AA42BQX2_9ALTE</name>
<gene>
    <name evidence="1" type="ORF">NLF92_13600</name>
</gene>
<protein>
    <submittedName>
        <fullName evidence="1">Efflux RND transporter permease subunit</fullName>
    </submittedName>
</protein>
<dbReference type="Gene3D" id="3.30.2090.10">
    <property type="entry name" value="Multidrug efflux transporter AcrB TolC docking domain, DN and DC subdomains"/>
    <property type="match status" value="1"/>
</dbReference>
<proteinExistence type="predicted"/>
<sequence length="81" mass="8715">VPGTSSAYAERIIGGYYLNIEPDRAALARYGLSIGDVQAVVASALGGETVTTTVEGRERYAVNIRYPRELRDDPQAIATEV</sequence>
<dbReference type="PANTHER" id="PTHR32063:SF19">
    <property type="entry name" value="CATION EFFLUX SYSTEM PROTEIN CUSA"/>
    <property type="match status" value="1"/>
</dbReference>
<feature type="non-terminal residue" evidence="1">
    <location>
        <position position="1"/>
    </location>
</feature>
<dbReference type="EMBL" id="JANATA010000283">
    <property type="protein sequence ID" value="MCP3429971.1"/>
    <property type="molecule type" value="Genomic_DNA"/>
</dbReference>
<accession>A0AA42BQX2</accession>
<reference evidence="1" key="1">
    <citation type="submission" date="2022-07" db="EMBL/GenBank/DDBJ databases">
        <title>Characterization of the Novel Bacterium Alteromonas immobilis LMIT006 and Alteromonas gregis LMIT007.</title>
        <authorList>
            <person name="Lin X."/>
        </authorList>
    </citation>
    <scope>NUCLEOTIDE SEQUENCE</scope>
    <source>
        <strain evidence="1">LMIT007</strain>
    </source>
</reference>
<dbReference type="InterPro" id="IPR027463">
    <property type="entry name" value="AcrB_DN_DC_subdom"/>
</dbReference>
<keyword evidence="2" id="KW-1185">Reference proteome</keyword>
<feature type="non-terminal residue" evidence="1">
    <location>
        <position position="81"/>
    </location>
</feature>
<dbReference type="Pfam" id="PF00873">
    <property type="entry name" value="ACR_tran"/>
    <property type="match status" value="1"/>
</dbReference>
<evidence type="ECO:0000313" key="2">
    <source>
        <dbReference type="Proteomes" id="UP001165413"/>
    </source>
</evidence>
<dbReference type="AlphaFoldDB" id="A0AA42BQX2"/>
<dbReference type="PANTHER" id="PTHR32063">
    <property type="match status" value="1"/>
</dbReference>
<dbReference type="GO" id="GO:0042910">
    <property type="term" value="F:xenobiotic transmembrane transporter activity"/>
    <property type="evidence" value="ECO:0007669"/>
    <property type="project" value="TreeGrafter"/>
</dbReference>
<dbReference type="Proteomes" id="UP001165413">
    <property type="component" value="Unassembled WGS sequence"/>
</dbReference>
<organism evidence="1 2">
    <name type="scientific">Opacimonas viscosa</name>
    <dbReference type="NCBI Taxonomy" id="2961944"/>
    <lineage>
        <taxon>Bacteria</taxon>
        <taxon>Pseudomonadati</taxon>
        <taxon>Pseudomonadota</taxon>
        <taxon>Gammaproteobacteria</taxon>
        <taxon>Alteromonadales</taxon>
        <taxon>Alteromonadaceae</taxon>
        <taxon>Opacimonas</taxon>
    </lineage>
</organism>
<dbReference type="InterPro" id="IPR001036">
    <property type="entry name" value="Acrflvin-R"/>
</dbReference>
<evidence type="ECO:0000313" key="1">
    <source>
        <dbReference type="EMBL" id="MCP3429971.1"/>
    </source>
</evidence>
<dbReference type="GO" id="GO:0005886">
    <property type="term" value="C:plasma membrane"/>
    <property type="evidence" value="ECO:0007669"/>
    <property type="project" value="TreeGrafter"/>
</dbReference>
<dbReference type="SUPFAM" id="SSF82714">
    <property type="entry name" value="Multidrug efflux transporter AcrB TolC docking domain, DN and DC subdomains"/>
    <property type="match status" value="1"/>
</dbReference>
<comment type="caution">
    <text evidence="1">The sequence shown here is derived from an EMBL/GenBank/DDBJ whole genome shotgun (WGS) entry which is preliminary data.</text>
</comment>
<dbReference type="RefSeq" id="WP_254102799.1">
    <property type="nucleotide sequence ID" value="NZ_JANATA010000283.1"/>
</dbReference>